<dbReference type="InterPro" id="IPR017451">
    <property type="entry name" value="F-box-assoc_interact_dom"/>
</dbReference>
<reference evidence="2" key="1">
    <citation type="submission" date="2018-08" db="EMBL/GenBank/DDBJ databases">
        <authorList>
            <person name="Rossello M."/>
        </authorList>
    </citation>
    <scope>NUCLEOTIDE SEQUENCE [LARGE SCALE GENOMIC DNA]</scope>
    <source>
        <strain evidence="2">cv. Chinese Spring</strain>
    </source>
</reference>
<evidence type="ECO:0000313" key="3">
    <source>
        <dbReference type="Proteomes" id="UP000019116"/>
    </source>
</evidence>
<keyword evidence="3" id="KW-1185">Reference proteome</keyword>
<dbReference type="OrthoDB" id="695600at2759"/>
<dbReference type="Gramene" id="TraesROB_scaffold_020202_01G000400.1">
    <property type="protein sequence ID" value="TraesROB_scaffold_020202_01G000400.1"/>
    <property type="gene ID" value="TraesROB_scaffold_020202_01G000400"/>
</dbReference>
<evidence type="ECO:0000313" key="2">
    <source>
        <dbReference type="EnsemblPlants" id="TraesCS7B02G399200.1.cds1"/>
    </source>
</evidence>
<dbReference type="SMR" id="A0A3B6SRX9"/>
<dbReference type="PANTHER" id="PTHR31111">
    <property type="entry name" value="BNAA05G37150D PROTEIN-RELATED"/>
    <property type="match status" value="1"/>
</dbReference>
<protein>
    <recommendedName>
        <fullName evidence="1">F-box associated beta-propeller type 3 domain-containing protein</fullName>
    </recommendedName>
</protein>
<dbReference type="Gramene" id="TraesCS7B02G399200.1">
    <property type="protein sequence ID" value="TraesCS7B02G399200.1.cds1"/>
    <property type="gene ID" value="TraesCS7B02G399200"/>
</dbReference>
<dbReference type="Gramene" id="TraesCS7B03G1075100.1">
    <property type="protein sequence ID" value="TraesCS7B03G1075100.1.CDS1"/>
    <property type="gene ID" value="TraesCS7B03G1075100"/>
</dbReference>
<dbReference type="Gramene" id="TraesRN7B0101080100.1">
    <property type="protein sequence ID" value="TraesRN7B0101080100.1"/>
    <property type="gene ID" value="TraesRN7B0101080100"/>
</dbReference>
<dbReference type="PANTHER" id="PTHR31111:SF136">
    <property type="entry name" value="F-BOX ASSOCIATED DOMAIN-CONTAINING PROTEIN"/>
    <property type="match status" value="1"/>
</dbReference>
<accession>A0A3B6SRX9</accession>
<name>A0A3B6SRX9_WHEAT</name>
<dbReference type="NCBIfam" id="TIGR01640">
    <property type="entry name" value="F_box_assoc_1"/>
    <property type="match status" value="1"/>
</dbReference>
<dbReference type="STRING" id="4565.A0A3B6SRX9"/>
<dbReference type="Pfam" id="PF08268">
    <property type="entry name" value="FBA_3"/>
    <property type="match status" value="1"/>
</dbReference>
<sequence length="257" mass="29274">MKISTELSREYFWHLNIGWAAPSHTYKVVCIKSPYCKVLTLQDGAKWRPAPSPPEIVTTHGSSAITVNGVMHFLSGSGLQRVEEVYVLCFDLESEEWRASIRVPMTSGDNLQGKTWTRSMTKLNDALCMVQRTSTNMWLIWLLTDPTKGTWIKAYTIPMASPVDQVMPLMVMHDGQKLLFYLRVTSSATPTLQVYDPLTQNFTQRLKFASNLLGARLCDFHLEYFVSTKVLPVTAPSVSSHLTFRQWLRQWKPLSLV</sequence>
<feature type="domain" description="F-box associated beta-propeller type 3" evidence="1">
    <location>
        <begin position="18"/>
        <end position="202"/>
    </location>
</feature>
<dbReference type="InterPro" id="IPR015915">
    <property type="entry name" value="Kelch-typ_b-propeller"/>
</dbReference>
<reference evidence="2" key="2">
    <citation type="submission" date="2018-10" db="UniProtKB">
        <authorList>
            <consortium name="EnsemblPlants"/>
        </authorList>
    </citation>
    <scope>IDENTIFICATION</scope>
</reference>
<dbReference type="Gramene" id="TraesCAD_scaffold_020438_01G000400.1">
    <property type="protein sequence ID" value="TraesCAD_scaffold_020438_01G000400.1"/>
    <property type="gene ID" value="TraesCAD_scaffold_020438_01G000400"/>
</dbReference>
<dbReference type="Proteomes" id="UP000019116">
    <property type="component" value="Chromosome 7B"/>
</dbReference>
<dbReference type="InterPro" id="IPR013187">
    <property type="entry name" value="F-box-assoc_dom_typ3"/>
</dbReference>
<dbReference type="Gramene" id="TraesCLE_scaffold_035634_01G000400.1">
    <property type="protein sequence ID" value="TraesCLE_scaffold_035634_01G000400.1"/>
    <property type="gene ID" value="TraesCLE_scaffold_035634_01G000400"/>
</dbReference>
<organism evidence="2">
    <name type="scientific">Triticum aestivum</name>
    <name type="common">Wheat</name>
    <dbReference type="NCBI Taxonomy" id="4565"/>
    <lineage>
        <taxon>Eukaryota</taxon>
        <taxon>Viridiplantae</taxon>
        <taxon>Streptophyta</taxon>
        <taxon>Embryophyta</taxon>
        <taxon>Tracheophyta</taxon>
        <taxon>Spermatophyta</taxon>
        <taxon>Magnoliopsida</taxon>
        <taxon>Liliopsida</taxon>
        <taxon>Poales</taxon>
        <taxon>Poaceae</taxon>
        <taxon>BOP clade</taxon>
        <taxon>Pooideae</taxon>
        <taxon>Triticodae</taxon>
        <taxon>Triticeae</taxon>
        <taxon>Triticinae</taxon>
        <taxon>Triticum</taxon>
    </lineage>
</organism>
<dbReference type="Gramene" id="TraesWEE_scaffold_017585_01G000100.1">
    <property type="protein sequence ID" value="TraesWEE_scaffold_017585_01G000100.1"/>
    <property type="gene ID" value="TraesWEE_scaffold_017585_01G000100"/>
</dbReference>
<dbReference type="EnsemblPlants" id="TraesCS7B02G399200.1">
    <property type="protein sequence ID" value="TraesCS7B02G399200.1.cds1"/>
    <property type="gene ID" value="TraesCS7B02G399200"/>
</dbReference>
<dbReference type="SUPFAM" id="SSF117281">
    <property type="entry name" value="Kelch motif"/>
    <property type="match status" value="1"/>
</dbReference>
<dbReference type="AlphaFoldDB" id="A0A3B6SRX9"/>
<evidence type="ECO:0000259" key="1">
    <source>
        <dbReference type="Pfam" id="PF08268"/>
    </source>
</evidence>
<dbReference type="OMA" id="CEVATIM"/>
<dbReference type="Gene3D" id="2.120.10.80">
    <property type="entry name" value="Kelch-type beta propeller"/>
    <property type="match status" value="1"/>
</dbReference>
<proteinExistence type="predicted"/>